<gene>
    <name evidence="4" type="ORF">H8717_02880</name>
</gene>
<dbReference type="SMART" id="SM00529">
    <property type="entry name" value="HTH_DTXR"/>
    <property type="match status" value="1"/>
</dbReference>
<dbReference type="PROSITE" id="PS50944">
    <property type="entry name" value="HTH_DTXR"/>
    <property type="match status" value="1"/>
</dbReference>
<keyword evidence="5" id="KW-1185">Reference proteome</keyword>
<dbReference type="InterPro" id="IPR050536">
    <property type="entry name" value="DtxR_MntR_Metal-Reg"/>
</dbReference>
<reference evidence="4 5" key="1">
    <citation type="submission" date="2020-08" db="EMBL/GenBank/DDBJ databases">
        <title>Genome public.</title>
        <authorList>
            <person name="Liu C."/>
            <person name="Sun Q."/>
        </authorList>
    </citation>
    <scope>NUCLEOTIDE SEQUENCE [LARGE SCALE GENOMIC DNA]</scope>
    <source>
        <strain evidence="4 5">BX1</strain>
    </source>
</reference>
<accession>A0ABR7NG20</accession>
<dbReference type="PANTHER" id="PTHR33238:SF11">
    <property type="entry name" value="TRANSCRIPTIONAL REGULATOR MNTR"/>
    <property type="match status" value="1"/>
</dbReference>
<dbReference type="SUPFAM" id="SSF46785">
    <property type="entry name" value="Winged helix' DNA-binding domain"/>
    <property type="match status" value="1"/>
</dbReference>
<dbReference type="InterPro" id="IPR022689">
    <property type="entry name" value="Iron_dep_repressor"/>
</dbReference>
<evidence type="ECO:0000313" key="4">
    <source>
        <dbReference type="EMBL" id="MBC8575357.1"/>
    </source>
</evidence>
<evidence type="ECO:0000256" key="2">
    <source>
        <dbReference type="ARBA" id="ARBA00011738"/>
    </source>
</evidence>
<dbReference type="PANTHER" id="PTHR33238">
    <property type="entry name" value="IRON (METAL) DEPENDENT REPRESSOR, DTXR FAMILY"/>
    <property type="match status" value="1"/>
</dbReference>
<comment type="caution">
    <text evidence="4">The sequence shown here is derived from an EMBL/GenBank/DDBJ whole genome shotgun (WGS) entry which is preliminary data.</text>
</comment>
<dbReference type="RefSeq" id="WP_262399000.1">
    <property type="nucleotide sequence ID" value="NZ_JACRTB010000003.1"/>
</dbReference>
<dbReference type="Proteomes" id="UP000658131">
    <property type="component" value="Unassembled WGS sequence"/>
</dbReference>
<evidence type="ECO:0000313" key="5">
    <source>
        <dbReference type="Proteomes" id="UP000658131"/>
    </source>
</evidence>
<organism evidence="4 5">
    <name type="scientific">Yanshouia hominis</name>
    <dbReference type="NCBI Taxonomy" id="2763673"/>
    <lineage>
        <taxon>Bacteria</taxon>
        <taxon>Bacillati</taxon>
        <taxon>Bacillota</taxon>
        <taxon>Clostridia</taxon>
        <taxon>Eubacteriales</taxon>
        <taxon>Oscillospiraceae</taxon>
        <taxon>Yanshouia</taxon>
    </lineage>
</organism>
<evidence type="ECO:0000259" key="3">
    <source>
        <dbReference type="PROSITE" id="PS50944"/>
    </source>
</evidence>
<comment type="subunit">
    <text evidence="2">Homodimer.</text>
</comment>
<dbReference type="Gene3D" id="1.10.10.10">
    <property type="entry name" value="Winged helix-like DNA-binding domain superfamily/Winged helix DNA-binding domain"/>
    <property type="match status" value="1"/>
</dbReference>
<feature type="domain" description="HTH dtxR-type" evidence="3">
    <location>
        <begin position="1"/>
        <end position="63"/>
    </location>
</feature>
<comment type="subcellular location">
    <subcellularLocation>
        <location evidence="1">Cytoplasm</location>
    </subcellularLocation>
</comment>
<proteinExistence type="predicted"/>
<protein>
    <submittedName>
        <fullName evidence="4">Metal-dependent transcriptional regulator</fullName>
    </submittedName>
</protein>
<sequence length="135" mass="14433">MLSGSSIRYLLAIYQLSDGGAAVRSVDLANLLGITRASVVKSLKKLTDEGLVCKKHYGSIRLTASGIQEASRIFTEYTLLSGYFTLCLGLSQEQSRRDALAVVCAVSKEGREAMIQSSLQMAAASCGCKLPEPPQ</sequence>
<dbReference type="EMBL" id="JACRTB010000003">
    <property type="protein sequence ID" value="MBC8575357.1"/>
    <property type="molecule type" value="Genomic_DNA"/>
</dbReference>
<evidence type="ECO:0000256" key="1">
    <source>
        <dbReference type="ARBA" id="ARBA00004496"/>
    </source>
</evidence>
<dbReference type="InterPro" id="IPR022687">
    <property type="entry name" value="HTH_DTXR"/>
</dbReference>
<dbReference type="Pfam" id="PF01325">
    <property type="entry name" value="Fe_dep_repress"/>
    <property type="match status" value="1"/>
</dbReference>
<dbReference type="InterPro" id="IPR036390">
    <property type="entry name" value="WH_DNA-bd_sf"/>
</dbReference>
<dbReference type="InterPro" id="IPR036388">
    <property type="entry name" value="WH-like_DNA-bd_sf"/>
</dbReference>
<name>A0ABR7NG20_9FIRM</name>